<dbReference type="PROSITE" id="PS50181">
    <property type="entry name" value="FBOX"/>
    <property type="match status" value="1"/>
</dbReference>
<keyword evidence="3" id="KW-1185">Reference proteome</keyword>
<dbReference type="CDD" id="cd09917">
    <property type="entry name" value="F-box_SF"/>
    <property type="match status" value="1"/>
</dbReference>
<protein>
    <recommendedName>
        <fullName evidence="1">F-box domain-containing protein</fullName>
    </recommendedName>
</protein>
<evidence type="ECO:0000313" key="3">
    <source>
        <dbReference type="Proteomes" id="UP000230002"/>
    </source>
</evidence>
<sequence>MVYTMIPNPDDILLVIFSILDVRDLLSCRQVCWQFSRIIACDMSLQYKMTLALNGLVEPSPSNMTLDLPGRLAGLRKHEAKLHRVKFSLITTRLLNSAAGHVHWEQIASTSGSIAHVVTKVNGNHMFRVYLPSSLCNGDCWYNWDAPLYRPGITTPPSRSVAVDPLQDLLVVAEAVRDSWNVHIRLLSLGSGGKQPHPSAAVPILQFRTPSMTAGLILPEVVLSTRIFAQYVAIVVAGNEEPEELLVWDWRTGSHCLTAKADTVCPHLALLDDSHLALARTWSSDIHVYCVGSCSVPVHGTGPWEGCILHSKPLCTLSLSGPPFHDTKWGVEKIFSDMASKRTSDATCYRTSFRALPSSAVVVFHLTTGSPDHLKKLLILDSSSLRDVFHAAHQSLLETPPPALPFAQWGSGCLVLGEGHKPGPYLHTAHVKPFGSKFVLLSYPASSPADGPRTGEPASPRVHVVDINRWVAKRSRALSKCEPESDDGSGGSLLQCWETGTDLDPFVEPLPSGSRLPFAVYKGPTITFPNGHWPVETIATQSGFSLMFVDLLNNKPAGFQSWALA</sequence>
<comment type="caution">
    <text evidence="2">The sequence shown here is derived from an EMBL/GenBank/DDBJ whole genome shotgun (WGS) entry which is preliminary data.</text>
</comment>
<organism evidence="2 3">
    <name type="scientific">Ganoderma sinense ZZ0214-1</name>
    <dbReference type="NCBI Taxonomy" id="1077348"/>
    <lineage>
        <taxon>Eukaryota</taxon>
        <taxon>Fungi</taxon>
        <taxon>Dikarya</taxon>
        <taxon>Basidiomycota</taxon>
        <taxon>Agaricomycotina</taxon>
        <taxon>Agaricomycetes</taxon>
        <taxon>Polyporales</taxon>
        <taxon>Polyporaceae</taxon>
        <taxon>Ganoderma</taxon>
    </lineage>
</organism>
<dbReference type="Gene3D" id="1.20.1280.50">
    <property type="match status" value="1"/>
</dbReference>
<gene>
    <name evidence="2" type="ORF">GSI_03998</name>
</gene>
<dbReference type="Proteomes" id="UP000230002">
    <property type="component" value="Unassembled WGS sequence"/>
</dbReference>
<dbReference type="STRING" id="1077348.A0A2G8SIJ3"/>
<dbReference type="InterPro" id="IPR036047">
    <property type="entry name" value="F-box-like_dom_sf"/>
</dbReference>
<dbReference type="EMBL" id="AYKW01000007">
    <property type="protein sequence ID" value="PIL33378.1"/>
    <property type="molecule type" value="Genomic_DNA"/>
</dbReference>
<reference evidence="2 3" key="1">
    <citation type="journal article" date="2015" name="Sci. Rep.">
        <title>Chromosome-level genome map provides insights into diverse defense mechanisms in the medicinal fungus Ganoderma sinense.</title>
        <authorList>
            <person name="Zhu Y."/>
            <person name="Xu J."/>
            <person name="Sun C."/>
            <person name="Zhou S."/>
            <person name="Xu H."/>
            <person name="Nelson D.R."/>
            <person name="Qian J."/>
            <person name="Song J."/>
            <person name="Luo H."/>
            <person name="Xiang L."/>
            <person name="Li Y."/>
            <person name="Xu Z."/>
            <person name="Ji A."/>
            <person name="Wang L."/>
            <person name="Lu S."/>
            <person name="Hayward A."/>
            <person name="Sun W."/>
            <person name="Li X."/>
            <person name="Schwartz D.C."/>
            <person name="Wang Y."/>
            <person name="Chen S."/>
        </authorList>
    </citation>
    <scope>NUCLEOTIDE SEQUENCE [LARGE SCALE GENOMIC DNA]</scope>
    <source>
        <strain evidence="2 3">ZZ0214-1</strain>
    </source>
</reference>
<accession>A0A2G8SIJ3</accession>
<feature type="domain" description="F-box" evidence="1">
    <location>
        <begin position="2"/>
        <end position="50"/>
    </location>
</feature>
<name>A0A2G8SIJ3_9APHY</name>
<evidence type="ECO:0000259" key="1">
    <source>
        <dbReference type="PROSITE" id="PS50181"/>
    </source>
</evidence>
<proteinExistence type="predicted"/>
<dbReference type="OrthoDB" id="2751409at2759"/>
<dbReference type="AlphaFoldDB" id="A0A2G8SIJ3"/>
<evidence type="ECO:0000313" key="2">
    <source>
        <dbReference type="EMBL" id="PIL33378.1"/>
    </source>
</evidence>
<dbReference type="InterPro" id="IPR001810">
    <property type="entry name" value="F-box_dom"/>
</dbReference>
<dbReference type="Pfam" id="PF12937">
    <property type="entry name" value="F-box-like"/>
    <property type="match status" value="1"/>
</dbReference>
<dbReference type="SUPFAM" id="SSF81383">
    <property type="entry name" value="F-box domain"/>
    <property type="match status" value="1"/>
</dbReference>